<dbReference type="KEGG" id="sfu:Sfum_2700"/>
<dbReference type="InParanoid" id="A0LLS6"/>
<sequence>MSGRFVVQHAAEFGYAVPVAIVSLDASRKLRRFSVFRMVLARHRVVGACRSLPLRSRICPPPAIVHSIVHRPATSCGFAVFKGSAIQLQPGG</sequence>
<evidence type="ECO:0000313" key="2">
    <source>
        <dbReference type="Proteomes" id="UP000001784"/>
    </source>
</evidence>
<organism evidence="1 2">
    <name type="scientific">Syntrophobacter fumaroxidans (strain DSM 10017 / MPOB)</name>
    <dbReference type="NCBI Taxonomy" id="335543"/>
    <lineage>
        <taxon>Bacteria</taxon>
        <taxon>Pseudomonadati</taxon>
        <taxon>Thermodesulfobacteriota</taxon>
        <taxon>Syntrophobacteria</taxon>
        <taxon>Syntrophobacterales</taxon>
        <taxon>Syntrophobacteraceae</taxon>
        <taxon>Syntrophobacter</taxon>
    </lineage>
</organism>
<proteinExistence type="predicted"/>
<reference evidence="1 2" key="1">
    <citation type="submission" date="2006-10" db="EMBL/GenBank/DDBJ databases">
        <title>Complete sequence of Syntrophobacter fumaroxidans MPOB.</title>
        <authorList>
            <consortium name="US DOE Joint Genome Institute"/>
            <person name="Copeland A."/>
            <person name="Lucas S."/>
            <person name="Lapidus A."/>
            <person name="Barry K."/>
            <person name="Detter J.C."/>
            <person name="Glavina del Rio T."/>
            <person name="Hammon N."/>
            <person name="Israni S."/>
            <person name="Pitluck S."/>
            <person name="Goltsman E.G."/>
            <person name="Martinez M."/>
            <person name="Schmutz J."/>
            <person name="Larimer F."/>
            <person name="Land M."/>
            <person name="Hauser L."/>
            <person name="Kyrpides N."/>
            <person name="Kim E."/>
            <person name="Boone D.R."/>
            <person name="Brockman F."/>
            <person name="Culley D."/>
            <person name="Ferry J."/>
            <person name="Gunsalus R."/>
            <person name="McInerney M.J."/>
            <person name="Morrison M."/>
            <person name="Plugge C."/>
            <person name="Rohlin L."/>
            <person name="Scholten J."/>
            <person name="Sieber J."/>
            <person name="Stams A.J.M."/>
            <person name="Worm P."/>
            <person name="Henstra A.M."/>
            <person name="Richardson P."/>
        </authorList>
    </citation>
    <scope>NUCLEOTIDE SEQUENCE [LARGE SCALE GENOMIC DNA]</scope>
    <source>
        <strain evidence="2">DSM 10017 / MPOB</strain>
    </source>
</reference>
<accession>A0LLS6</accession>
<name>A0LLS6_SYNFM</name>
<protein>
    <submittedName>
        <fullName evidence="1">Uncharacterized protein</fullName>
    </submittedName>
</protein>
<gene>
    <name evidence="1" type="ordered locus">Sfum_2700</name>
</gene>
<dbReference type="EMBL" id="CP000478">
    <property type="protein sequence ID" value="ABK18378.1"/>
    <property type="molecule type" value="Genomic_DNA"/>
</dbReference>
<keyword evidence="2" id="KW-1185">Reference proteome</keyword>
<dbReference type="Proteomes" id="UP000001784">
    <property type="component" value="Chromosome"/>
</dbReference>
<dbReference type="HOGENOM" id="CLU_2412130_0_0_7"/>
<dbReference type="AlphaFoldDB" id="A0LLS6"/>
<evidence type="ECO:0000313" key="1">
    <source>
        <dbReference type="EMBL" id="ABK18378.1"/>
    </source>
</evidence>
<dbReference type="STRING" id="335543.Sfum_2700"/>